<organism evidence="2 3">
    <name type="scientific">Actinidia chinensis var. chinensis</name>
    <name type="common">Chinese soft-hair kiwi</name>
    <dbReference type="NCBI Taxonomy" id="1590841"/>
    <lineage>
        <taxon>Eukaryota</taxon>
        <taxon>Viridiplantae</taxon>
        <taxon>Streptophyta</taxon>
        <taxon>Embryophyta</taxon>
        <taxon>Tracheophyta</taxon>
        <taxon>Spermatophyta</taxon>
        <taxon>Magnoliopsida</taxon>
        <taxon>eudicotyledons</taxon>
        <taxon>Gunneridae</taxon>
        <taxon>Pentapetalae</taxon>
        <taxon>asterids</taxon>
        <taxon>Ericales</taxon>
        <taxon>Actinidiaceae</taxon>
        <taxon>Actinidia</taxon>
    </lineage>
</organism>
<dbReference type="Proteomes" id="UP000241394">
    <property type="component" value="Chromosome LG7"/>
</dbReference>
<keyword evidence="3" id="KW-1185">Reference proteome</keyword>
<dbReference type="GO" id="GO:0009733">
    <property type="term" value="P:response to auxin"/>
    <property type="evidence" value="ECO:0007669"/>
    <property type="project" value="InterPro"/>
</dbReference>
<dbReference type="OrthoDB" id="660486at2759"/>
<gene>
    <name evidence="2" type="ORF">CEY00_Acc08285</name>
</gene>
<sequence>MDGMNRKAAKKGLITKTWEQCASMGGGGRKLMMKSKSWPRSGGEKRRVAPDGCFSVYVGPQKQRFVIKTEYANHPLFKMLLEEAELEYGYNSAGPLVLPCKVDFFCEVLMEMEYSDEIRQGCSGFAKSHPSYRLLSPSRTLLPINKF</sequence>
<name>A0A2R6REJ5_ACTCC</name>
<dbReference type="Pfam" id="PF02519">
    <property type="entry name" value="Auxin_inducible"/>
    <property type="match status" value="1"/>
</dbReference>
<dbReference type="InParanoid" id="A0A2R6REJ5"/>
<reference evidence="3" key="2">
    <citation type="journal article" date="2018" name="BMC Genomics">
        <title>A manually annotated Actinidia chinensis var. chinensis (kiwifruit) genome highlights the challenges associated with draft genomes and gene prediction in plants.</title>
        <authorList>
            <person name="Pilkington S.M."/>
            <person name="Crowhurst R."/>
            <person name="Hilario E."/>
            <person name="Nardozza S."/>
            <person name="Fraser L."/>
            <person name="Peng Y."/>
            <person name="Gunaseelan K."/>
            <person name="Simpson R."/>
            <person name="Tahir J."/>
            <person name="Deroles S.C."/>
            <person name="Templeton K."/>
            <person name="Luo Z."/>
            <person name="Davy M."/>
            <person name="Cheng C."/>
            <person name="McNeilage M."/>
            <person name="Scaglione D."/>
            <person name="Liu Y."/>
            <person name="Zhang Q."/>
            <person name="Datson P."/>
            <person name="De Silva N."/>
            <person name="Gardiner S.E."/>
            <person name="Bassett H."/>
            <person name="Chagne D."/>
            <person name="McCallum J."/>
            <person name="Dzierzon H."/>
            <person name="Deng C."/>
            <person name="Wang Y.Y."/>
            <person name="Barron L."/>
            <person name="Manako K."/>
            <person name="Bowen J."/>
            <person name="Foster T.M."/>
            <person name="Erridge Z.A."/>
            <person name="Tiffin H."/>
            <person name="Waite C.N."/>
            <person name="Davies K.M."/>
            <person name="Grierson E.P."/>
            <person name="Laing W.A."/>
            <person name="Kirk R."/>
            <person name="Chen X."/>
            <person name="Wood M."/>
            <person name="Montefiori M."/>
            <person name="Brummell D.A."/>
            <person name="Schwinn K.E."/>
            <person name="Catanach A."/>
            <person name="Fullerton C."/>
            <person name="Li D."/>
            <person name="Meiyalaghan S."/>
            <person name="Nieuwenhuizen N."/>
            <person name="Read N."/>
            <person name="Prakash R."/>
            <person name="Hunter D."/>
            <person name="Zhang H."/>
            <person name="McKenzie M."/>
            <person name="Knabel M."/>
            <person name="Harris A."/>
            <person name="Allan A.C."/>
            <person name="Gleave A."/>
            <person name="Chen A."/>
            <person name="Janssen B.J."/>
            <person name="Plunkett B."/>
            <person name="Ampomah-Dwamena C."/>
            <person name="Voogd C."/>
            <person name="Leif D."/>
            <person name="Lafferty D."/>
            <person name="Souleyre E.J.F."/>
            <person name="Varkonyi-Gasic E."/>
            <person name="Gambi F."/>
            <person name="Hanley J."/>
            <person name="Yao J.L."/>
            <person name="Cheung J."/>
            <person name="David K.M."/>
            <person name="Warren B."/>
            <person name="Marsh K."/>
            <person name="Snowden K.C."/>
            <person name="Lin-Wang K."/>
            <person name="Brian L."/>
            <person name="Martinez-Sanchez M."/>
            <person name="Wang M."/>
            <person name="Ileperuma N."/>
            <person name="Macnee N."/>
            <person name="Campin R."/>
            <person name="McAtee P."/>
            <person name="Drummond R.S.M."/>
            <person name="Espley R.V."/>
            <person name="Ireland H.S."/>
            <person name="Wu R."/>
            <person name="Atkinson R.G."/>
            <person name="Karunairetnam S."/>
            <person name="Bulley S."/>
            <person name="Chunkath S."/>
            <person name="Hanley Z."/>
            <person name="Storey R."/>
            <person name="Thrimawithana A.H."/>
            <person name="Thomson S."/>
            <person name="David C."/>
            <person name="Testolin R."/>
            <person name="Huang H."/>
            <person name="Hellens R.P."/>
            <person name="Schaffer R.J."/>
        </authorList>
    </citation>
    <scope>NUCLEOTIDE SEQUENCE [LARGE SCALE GENOMIC DNA]</scope>
    <source>
        <strain evidence="3">cv. Red5</strain>
    </source>
</reference>
<dbReference type="STRING" id="1590841.A0A2R6REJ5"/>
<dbReference type="InterPro" id="IPR003676">
    <property type="entry name" value="SAUR_fam"/>
</dbReference>
<comment type="similarity">
    <text evidence="1">Belongs to the ARG7 family.</text>
</comment>
<reference evidence="2 3" key="1">
    <citation type="submission" date="2017-07" db="EMBL/GenBank/DDBJ databases">
        <title>An improved, manually edited Actinidia chinensis var. chinensis (kiwifruit) genome highlights the challenges associated with draft genomes and gene prediction in plants.</title>
        <authorList>
            <person name="Pilkington S."/>
            <person name="Crowhurst R."/>
            <person name="Hilario E."/>
            <person name="Nardozza S."/>
            <person name="Fraser L."/>
            <person name="Peng Y."/>
            <person name="Gunaseelan K."/>
            <person name="Simpson R."/>
            <person name="Tahir J."/>
            <person name="Deroles S."/>
            <person name="Templeton K."/>
            <person name="Luo Z."/>
            <person name="Davy M."/>
            <person name="Cheng C."/>
            <person name="Mcneilage M."/>
            <person name="Scaglione D."/>
            <person name="Liu Y."/>
            <person name="Zhang Q."/>
            <person name="Datson P."/>
            <person name="De Silva N."/>
            <person name="Gardiner S."/>
            <person name="Bassett H."/>
            <person name="Chagne D."/>
            <person name="Mccallum J."/>
            <person name="Dzierzon H."/>
            <person name="Deng C."/>
            <person name="Wang Y.-Y."/>
            <person name="Barron N."/>
            <person name="Manako K."/>
            <person name="Bowen J."/>
            <person name="Foster T."/>
            <person name="Erridge Z."/>
            <person name="Tiffin H."/>
            <person name="Waite C."/>
            <person name="Davies K."/>
            <person name="Grierson E."/>
            <person name="Laing W."/>
            <person name="Kirk R."/>
            <person name="Chen X."/>
            <person name="Wood M."/>
            <person name="Montefiori M."/>
            <person name="Brummell D."/>
            <person name="Schwinn K."/>
            <person name="Catanach A."/>
            <person name="Fullerton C."/>
            <person name="Li D."/>
            <person name="Meiyalaghan S."/>
            <person name="Nieuwenhuizen N."/>
            <person name="Read N."/>
            <person name="Prakash R."/>
            <person name="Hunter D."/>
            <person name="Zhang H."/>
            <person name="Mckenzie M."/>
            <person name="Knabel M."/>
            <person name="Harris A."/>
            <person name="Allan A."/>
            <person name="Chen A."/>
            <person name="Janssen B."/>
            <person name="Plunkett B."/>
            <person name="Dwamena C."/>
            <person name="Voogd C."/>
            <person name="Leif D."/>
            <person name="Lafferty D."/>
            <person name="Souleyre E."/>
            <person name="Varkonyi-Gasic E."/>
            <person name="Gambi F."/>
            <person name="Hanley J."/>
            <person name="Yao J.-L."/>
            <person name="Cheung J."/>
            <person name="David K."/>
            <person name="Warren B."/>
            <person name="Marsh K."/>
            <person name="Snowden K."/>
            <person name="Lin-Wang K."/>
            <person name="Brian L."/>
            <person name="Martinez-Sanchez M."/>
            <person name="Wang M."/>
            <person name="Ileperuma N."/>
            <person name="Macnee N."/>
            <person name="Campin R."/>
            <person name="Mcatee P."/>
            <person name="Drummond R."/>
            <person name="Espley R."/>
            <person name="Ireland H."/>
            <person name="Wu R."/>
            <person name="Atkinson R."/>
            <person name="Karunairetnam S."/>
            <person name="Bulley S."/>
            <person name="Chunkath S."/>
            <person name="Hanley Z."/>
            <person name="Storey R."/>
            <person name="Thrimawithana A."/>
            <person name="Thomson S."/>
            <person name="David C."/>
            <person name="Testolin R."/>
        </authorList>
    </citation>
    <scope>NUCLEOTIDE SEQUENCE [LARGE SCALE GENOMIC DNA]</scope>
    <source>
        <strain evidence="3">cv. Red5</strain>
        <tissue evidence="2">Young leaf</tissue>
    </source>
</reference>
<dbReference type="Gramene" id="PSS26989">
    <property type="protein sequence ID" value="PSS26989"/>
    <property type="gene ID" value="CEY00_Acc08285"/>
</dbReference>
<evidence type="ECO:0000313" key="3">
    <source>
        <dbReference type="Proteomes" id="UP000241394"/>
    </source>
</evidence>
<dbReference type="PANTHER" id="PTHR31374:SF118">
    <property type="entry name" value="OS01G0924966 PROTEIN"/>
    <property type="match status" value="1"/>
</dbReference>
<evidence type="ECO:0000256" key="1">
    <source>
        <dbReference type="ARBA" id="ARBA00006974"/>
    </source>
</evidence>
<proteinExistence type="inferred from homology"/>
<dbReference type="OMA" id="VLMEMDD"/>
<dbReference type="FunCoup" id="A0A2R6REJ5">
    <property type="interactions" value="326"/>
</dbReference>
<dbReference type="EMBL" id="NKQK01000007">
    <property type="protein sequence ID" value="PSS26989.1"/>
    <property type="molecule type" value="Genomic_DNA"/>
</dbReference>
<dbReference type="AlphaFoldDB" id="A0A2R6REJ5"/>
<accession>A0A2R6REJ5</accession>
<protein>
    <submittedName>
        <fullName evidence="2">Auxin-responsive protein</fullName>
    </submittedName>
</protein>
<dbReference type="PANTHER" id="PTHR31374">
    <property type="entry name" value="AUXIN-INDUCED PROTEIN-LIKE-RELATED"/>
    <property type="match status" value="1"/>
</dbReference>
<comment type="caution">
    <text evidence="2">The sequence shown here is derived from an EMBL/GenBank/DDBJ whole genome shotgun (WGS) entry which is preliminary data.</text>
</comment>
<evidence type="ECO:0000313" key="2">
    <source>
        <dbReference type="EMBL" id="PSS26989.1"/>
    </source>
</evidence>